<gene>
    <name evidence="2" type="ORF">BE17_25550</name>
</gene>
<feature type="region of interest" description="Disordered" evidence="1">
    <location>
        <begin position="115"/>
        <end position="138"/>
    </location>
</feature>
<organism evidence="2 3">
    <name type="scientific">Sorangium cellulosum</name>
    <name type="common">Polyangium cellulosum</name>
    <dbReference type="NCBI Taxonomy" id="56"/>
    <lineage>
        <taxon>Bacteria</taxon>
        <taxon>Pseudomonadati</taxon>
        <taxon>Myxococcota</taxon>
        <taxon>Polyangia</taxon>
        <taxon>Polyangiales</taxon>
        <taxon>Polyangiaceae</taxon>
        <taxon>Sorangium</taxon>
    </lineage>
</organism>
<accession>A0A150R0K7</accession>
<feature type="compositionally biased region" description="Low complexity" evidence="1">
    <location>
        <begin position="9"/>
        <end position="24"/>
    </location>
</feature>
<evidence type="ECO:0000313" key="2">
    <source>
        <dbReference type="EMBL" id="KYF73745.1"/>
    </source>
</evidence>
<name>A0A150R0K7_SORCE</name>
<evidence type="ECO:0000313" key="3">
    <source>
        <dbReference type="Proteomes" id="UP000075635"/>
    </source>
</evidence>
<feature type="region of interest" description="Disordered" evidence="1">
    <location>
        <begin position="1"/>
        <end position="24"/>
    </location>
</feature>
<reference evidence="2 3" key="1">
    <citation type="submission" date="2014-02" db="EMBL/GenBank/DDBJ databases">
        <title>The small core and large imbalanced accessory genome model reveals a collaborative survival strategy of Sorangium cellulosum strains in nature.</title>
        <authorList>
            <person name="Han K."/>
            <person name="Peng R."/>
            <person name="Blom J."/>
            <person name="Li Y.-Z."/>
        </authorList>
    </citation>
    <scope>NUCLEOTIDE SEQUENCE [LARGE SCALE GENOMIC DNA]</scope>
    <source>
        <strain evidence="2 3">So0011-07</strain>
    </source>
</reference>
<evidence type="ECO:0000256" key="1">
    <source>
        <dbReference type="SAM" id="MobiDB-lite"/>
    </source>
</evidence>
<dbReference type="EMBL" id="JEMB01003350">
    <property type="protein sequence ID" value="KYF73745.1"/>
    <property type="molecule type" value="Genomic_DNA"/>
</dbReference>
<comment type="caution">
    <text evidence="2">The sequence shown here is derived from an EMBL/GenBank/DDBJ whole genome shotgun (WGS) entry which is preliminary data.</text>
</comment>
<feature type="region of interest" description="Disordered" evidence="1">
    <location>
        <begin position="199"/>
        <end position="226"/>
    </location>
</feature>
<proteinExistence type="predicted"/>
<protein>
    <submittedName>
        <fullName evidence="2">Uncharacterized protein</fullName>
    </submittedName>
</protein>
<sequence length="226" mass="24076">MRGANTVTRAPRPSSSPRSDSEKATTAAFAAEYAAAAGIGTHATVEAMFTTVPEPCASIAGRTARVTRSIPNTWTSNIARVNAASVDSQRDILPPLPALLMTTSTRPNRSRIDATAAPTEASDVTSISTAKALPPPRTMLSASADSLAIDRAARTTRAPLFQRVAARRLEREEAQDGAAERHDTRNIRHRWHICNVVYQRGRRSTPRDPSTPRAVAAAAGSSTPRG</sequence>
<dbReference type="AlphaFoldDB" id="A0A150R0K7"/>
<dbReference type="Proteomes" id="UP000075635">
    <property type="component" value="Unassembled WGS sequence"/>
</dbReference>